<dbReference type="RefSeq" id="WP_145276918.1">
    <property type="nucleotide sequence ID" value="NZ_CP036426.1"/>
</dbReference>
<dbReference type="SUPFAM" id="SSF141130">
    <property type="entry name" value="Acetamidase/Formamidase-like"/>
    <property type="match status" value="1"/>
</dbReference>
<accession>A0A518HC54</accession>
<keyword evidence="2" id="KW-1185">Reference proteome</keyword>
<dbReference type="Gene3D" id="2.60.120.580">
    <property type="entry name" value="Acetamidase/Formamidase-like domains"/>
    <property type="match status" value="1"/>
</dbReference>
<dbReference type="AlphaFoldDB" id="A0A518HC54"/>
<organism evidence="1 2">
    <name type="scientific">Tautonia plasticadhaerens</name>
    <dbReference type="NCBI Taxonomy" id="2527974"/>
    <lineage>
        <taxon>Bacteria</taxon>
        <taxon>Pseudomonadati</taxon>
        <taxon>Planctomycetota</taxon>
        <taxon>Planctomycetia</taxon>
        <taxon>Isosphaerales</taxon>
        <taxon>Isosphaeraceae</taxon>
        <taxon>Tautonia</taxon>
    </lineage>
</organism>
<dbReference type="Gene3D" id="3.10.28.20">
    <property type="entry name" value="Acetamidase/Formamidase-like domains"/>
    <property type="match status" value="1"/>
</dbReference>
<dbReference type="KEGG" id="tpla:ElP_63900"/>
<dbReference type="PANTHER" id="PTHR31891:SF1">
    <property type="entry name" value="FORMAMIDASE C869.04-RELATED"/>
    <property type="match status" value="1"/>
</dbReference>
<name>A0A518HC54_9BACT</name>
<dbReference type="EMBL" id="CP036426">
    <property type="protein sequence ID" value="QDV38435.1"/>
    <property type="molecule type" value="Genomic_DNA"/>
</dbReference>
<dbReference type="PANTHER" id="PTHR31891">
    <property type="entry name" value="FORMAMIDASE C869.04-RELATED"/>
    <property type="match status" value="1"/>
</dbReference>
<dbReference type="Pfam" id="PF03069">
    <property type="entry name" value="FmdA_AmdA"/>
    <property type="match status" value="2"/>
</dbReference>
<gene>
    <name evidence="1" type="ORF">ElP_63900</name>
</gene>
<dbReference type="GO" id="GO:0016811">
    <property type="term" value="F:hydrolase activity, acting on carbon-nitrogen (but not peptide) bonds, in linear amides"/>
    <property type="evidence" value="ECO:0007669"/>
    <property type="project" value="InterPro"/>
</dbReference>
<evidence type="ECO:0000313" key="1">
    <source>
        <dbReference type="EMBL" id="QDV38435.1"/>
    </source>
</evidence>
<dbReference type="InterPro" id="IPR004304">
    <property type="entry name" value="FmdA_AmdA"/>
</dbReference>
<dbReference type="Proteomes" id="UP000317835">
    <property type="component" value="Chromosome"/>
</dbReference>
<proteinExistence type="predicted"/>
<reference evidence="1 2" key="1">
    <citation type="submission" date="2019-02" db="EMBL/GenBank/DDBJ databases">
        <title>Deep-cultivation of Planctomycetes and their phenomic and genomic characterization uncovers novel biology.</title>
        <authorList>
            <person name="Wiegand S."/>
            <person name="Jogler M."/>
            <person name="Boedeker C."/>
            <person name="Pinto D."/>
            <person name="Vollmers J."/>
            <person name="Rivas-Marin E."/>
            <person name="Kohn T."/>
            <person name="Peeters S.H."/>
            <person name="Heuer A."/>
            <person name="Rast P."/>
            <person name="Oberbeckmann S."/>
            <person name="Bunk B."/>
            <person name="Jeske O."/>
            <person name="Meyerdierks A."/>
            <person name="Storesund J.E."/>
            <person name="Kallscheuer N."/>
            <person name="Luecker S."/>
            <person name="Lage O.M."/>
            <person name="Pohl T."/>
            <person name="Merkel B.J."/>
            <person name="Hornburger P."/>
            <person name="Mueller R.-W."/>
            <person name="Bruemmer F."/>
            <person name="Labrenz M."/>
            <person name="Spormann A.M."/>
            <person name="Op den Camp H."/>
            <person name="Overmann J."/>
            <person name="Amann R."/>
            <person name="Jetten M.S.M."/>
            <person name="Mascher T."/>
            <person name="Medema M.H."/>
            <person name="Devos D.P."/>
            <person name="Kaster A.-K."/>
            <person name="Ovreas L."/>
            <person name="Rohde M."/>
            <person name="Galperin M.Y."/>
            <person name="Jogler C."/>
        </authorList>
    </citation>
    <scope>NUCLEOTIDE SEQUENCE [LARGE SCALE GENOMIC DNA]</scope>
    <source>
        <strain evidence="1 2">ElP</strain>
    </source>
</reference>
<dbReference type="OrthoDB" id="9811740at2"/>
<evidence type="ECO:0000313" key="2">
    <source>
        <dbReference type="Proteomes" id="UP000317835"/>
    </source>
</evidence>
<sequence>MRHLPIGSLVYEFSRHLEPRARVGPGETLVVASEDALSGQIRTDADRRDKAAVPYSNPLNGPIFVEGAEPGDALAVTIREIRPSIGQCATRTADPRQLCEWLGTEVPHGTHVCAIKDGLIHWSDAIAIPYAPMLGCIGTAPDWGAPTTAPAGNHGGNLDLIEVCPGNTVVLPVFVPGGLLYLGDAHAAMGHGELSATGLEMPAESTITVDLRKGPKIPGPRVEGPGEIMAVATGCPAERSMAEAFARLILWMEAEFGWDRWRAYDLLTHVARISVGYYGIGTVGVKVDRRYLGGGG</sequence>
<protein>
    <submittedName>
        <fullName evidence="1">Acetamidase/Formamidase family protein</fullName>
    </submittedName>
</protein>